<dbReference type="PANTHER" id="PTHR45614">
    <property type="entry name" value="MYB PROTEIN-RELATED"/>
    <property type="match status" value="1"/>
</dbReference>
<organism evidence="7 8">
    <name type="scientific">Musa acuminata subsp. malaccensis</name>
    <name type="common">Wild banana</name>
    <name type="synonym">Musa malaccensis</name>
    <dbReference type="NCBI Taxonomy" id="214687"/>
    <lineage>
        <taxon>Eukaryota</taxon>
        <taxon>Viridiplantae</taxon>
        <taxon>Streptophyta</taxon>
        <taxon>Embryophyta</taxon>
        <taxon>Tracheophyta</taxon>
        <taxon>Spermatophyta</taxon>
        <taxon>Magnoliopsida</taxon>
        <taxon>Liliopsida</taxon>
        <taxon>Zingiberales</taxon>
        <taxon>Musaceae</taxon>
        <taxon>Musa</taxon>
    </lineage>
</organism>
<evidence type="ECO:0000256" key="2">
    <source>
        <dbReference type="ARBA" id="ARBA00023125"/>
    </source>
</evidence>
<keyword evidence="2" id="KW-0238">DNA-binding</keyword>
<evidence type="ECO:0000259" key="4">
    <source>
        <dbReference type="PROSITE" id="PS51293"/>
    </source>
</evidence>
<reference evidence="7" key="2">
    <citation type="submission" date="2021-05" db="UniProtKB">
        <authorList>
            <consortium name="EnsemblPlants"/>
        </authorList>
    </citation>
    <scope>IDENTIFICATION</scope>
    <source>
        <strain evidence="7">subsp. malaccensis</strain>
    </source>
</reference>
<feature type="domain" description="HTH myb-type" evidence="5">
    <location>
        <begin position="179"/>
        <end position="234"/>
    </location>
</feature>
<sequence length="499" mass="55110">MREELKRYEPWRLHSRPMRAGSTAVFGSLLLLMVTYGGNGPKAMNPRFLRNCSLPHCLPPSSPVPTPMSSTNPFFLSLFLDMEAAAGGRDGFGGKSWPPPPLMPLGNVLSGSYREEPWAHHHADGAIGTLPDGILLNDSSFYADLGSGSCENKVVKREVCRERHQARSSSSSSNGDAAAANVVKGQWTAEEDSLLVGLVKQHGVRKWSYIAKNLVGRIGKQCRERWHNHLRPDIKKDMWTEEEERRLVEAHMKYGNRWAEIAKHMPGRSENSIKNHWNATKRRLNAKRSKRKAPKGGRCPPSILQDYIRSKTFDLSKTCSTKTSPSTMSNQLDHVAYPGTQNPSSAHNSTSSAAEDIFPYMQKIPDQGEEETHDPCMHDSLHVLIFNDEDDFDFLPIRDAPAQVFGSSGNLSDSNGSSHLHPPYLLNGAPASSTGVLVGMDDLKAQASWSSKRDLDLVEMLSLQFSSSRSSSSSNSTPLNTNPSSAFECRVGQVFSTHP</sequence>
<dbReference type="GO" id="GO:0006355">
    <property type="term" value="P:regulation of DNA-templated transcription"/>
    <property type="evidence" value="ECO:0000318"/>
    <property type="project" value="GO_Central"/>
</dbReference>
<dbReference type="InterPro" id="IPR009057">
    <property type="entry name" value="Homeodomain-like_sf"/>
</dbReference>
<dbReference type="Pfam" id="PF00249">
    <property type="entry name" value="Myb_DNA-binding"/>
    <property type="match status" value="2"/>
</dbReference>
<dbReference type="InterPro" id="IPR050560">
    <property type="entry name" value="MYB_TF"/>
</dbReference>
<dbReference type="SMART" id="SM00717">
    <property type="entry name" value="SANT"/>
    <property type="match status" value="2"/>
</dbReference>
<dbReference type="InterPro" id="IPR017930">
    <property type="entry name" value="Myb_dom"/>
</dbReference>
<dbReference type="SUPFAM" id="SSF46689">
    <property type="entry name" value="Homeodomain-like"/>
    <property type="match status" value="1"/>
</dbReference>
<feature type="domain" description="HTH myb-type" evidence="5">
    <location>
        <begin position="235"/>
        <end position="285"/>
    </location>
</feature>
<dbReference type="GO" id="GO:0000981">
    <property type="term" value="F:DNA-binding transcription factor activity, RNA polymerase II-specific"/>
    <property type="evidence" value="ECO:0000318"/>
    <property type="project" value="GO_Central"/>
</dbReference>
<feature type="domain" description="SANT" evidence="4">
    <location>
        <begin position="234"/>
        <end position="285"/>
    </location>
</feature>
<feature type="domain" description="Myb-like" evidence="3">
    <location>
        <begin position="231"/>
        <end position="281"/>
    </location>
</feature>
<evidence type="ECO:0000313" key="6">
    <source>
        <dbReference type="EMBL" id="CAG1852565.1"/>
    </source>
</evidence>
<dbReference type="PANTHER" id="PTHR45614:SF218">
    <property type="entry name" value="TRANSCRIPTION FACTOR MYB119-RELATED"/>
    <property type="match status" value="1"/>
</dbReference>
<proteinExistence type="predicted"/>
<dbReference type="InterPro" id="IPR001005">
    <property type="entry name" value="SANT/Myb"/>
</dbReference>
<accession>A0A804KSZ8</accession>
<evidence type="ECO:0000313" key="7">
    <source>
        <dbReference type="EnsemblPlants" id="Ma10_p05680.1"/>
    </source>
</evidence>
<dbReference type="PROSITE" id="PS51294">
    <property type="entry name" value="HTH_MYB"/>
    <property type="match status" value="2"/>
</dbReference>
<evidence type="ECO:0000259" key="5">
    <source>
        <dbReference type="PROSITE" id="PS51294"/>
    </source>
</evidence>
<dbReference type="Proteomes" id="UP000012960">
    <property type="component" value="Unplaced"/>
</dbReference>
<dbReference type="OrthoDB" id="2143914at2759"/>
<evidence type="ECO:0000256" key="1">
    <source>
        <dbReference type="ARBA" id="ARBA00022737"/>
    </source>
</evidence>
<dbReference type="PROSITE" id="PS50090">
    <property type="entry name" value="MYB_LIKE"/>
    <property type="match status" value="2"/>
</dbReference>
<gene>
    <name evidence="6" type="ORF">GSMUA_307910.1</name>
</gene>
<reference evidence="6" key="1">
    <citation type="submission" date="2021-03" db="EMBL/GenBank/DDBJ databases">
        <authorList>
            <consortium name="Genoscope - CEA"/>
            <person name="William W."/>
        </authorList>
    </citation>
    <scope>NUCLEOTIDE SEQUENCE</scope>
    <source>
        <strain evidence="6">Doubled-haploid Pahang</strain>
    </source>
</reference>
<dbReference type="AlphaFoldDB" id="A0A804KSZ8"/>
<protein>
    <submittedName>
        <fullName evidence="6">(wild Malaysian banana) hypothetical protein</fullName>
    </submittedName>
</protein>
<dbReference type="Gramene" id="Ma10_t05680.1">
    <property type="protein sequence ID" value="Ma10_p05680.1"/>
    <property type="gene ID" value="Ma10_g05680"/>
</dbReference>
<dbReference type="GO" id="GO:0000978">
    <property type="term" value="F:RNA polymerase II cis-regulatory region sequence-specific DNA binding"/>
    <property type="evidence" value="ECO:0000318"/>
    <property type="project" value="GO_Central"/>
</dbReference>
<dbReference type="GO" id="GO:0005634">
    <property type="term" value="C:nucleus"/>
    <property type="evidence" value="ECO:0000318"/>
    <property type="project" value="GO_Central"/>
</dbReference>
<dbReference type="FunFam" id="1.10.10.60:FF:000010">
    <property type="entry name" value="Transcriptional activator Myb isoform A"/>
    <property type="match status" value="1"/>
</dbReference>
<dbReference type="EnsemblPlants" id="Ma10_t05680.1">
    <property type="protein sequence ID" value="Ma10_p05680.1"/>
    <property type="gene ID" value="Ma10_g05680"/>
</dbReference>
<dbReference type="InterPro" id="IPR017884">
    <property type="entry name" value="SANT_dom"/>
</dbReference>
<evidence type="ECO:0000313" key="8">
    <source>
        <dbReference type="Proteomes" id="UP000012960"/>
    </source>
</evidence>
<dbReference type="Gene3D" id="1.10.10.60">
    <property type="entry name" value="Homeodomain-like"/>
    <property type="match status" value="2"/>
</dbReference>
<dbReference type="PROSITE" id="PS51293">
    <property type="entry name" value="SANT"/>
    <property type="match status" value="1"/>
</dbReference>
<evidence type="ECO:0000259" key="3">
    <source>
        <dbReference type="PROSITE" id="PS50090"/>
    </source>
</evidence>
<dbReference type="CDD" id="cd00167">
    <property type="entry name" value="SANT"/>
    <property type="match status" value="2"/>
</dbReference>
<keyword evidence="8" id="KW-1185">Reference proteome</keyword>
<name>A0A804KSZ8_MUSAM</name>
<feature type="domain" description="Myb-like" evidence="3">
    <location>
        <begin position="179"/>
        <end position="230"/>
    </location>
</feature>
<keyword evidence="1" id="KW-0677">Repeat</keyword>
<dbReference type="EMBL" id="HG996476">
    <property type="protein sequence ID" value="CAG1852565.1"/>
    <property type="molecule type" value="Genomic_DNA"/>
</dbReference>